<evidence type="ECO:0000256" key="1">
    <source>
        <dbReference type="SAM" id="MobiDB-lite"/>
    </source>
</evidence>
<dbReference type="OrthoDB" id="5950994at2"/>
<organism evidence="2 3">
    <name type="scientific">Dyella choica</name>
    <dbReference type="NCBI Taxonomy" id="1927959"/>
    <lineage>
        <taxon>Bacteria</taxon>
        <taxon>Pseudomonadati</taxon>
        <taxon>Pseudomonadota</taxon>
        <taxon>Gammaproteobacteria</taxon>
        <taxon>Lysobacterales</taxon>
        <taxon>Rhodanobacteraceae</taxon>
        <taxon>Dyella</taxon>
    </lineage>
</organism>
<feature type="compositionally biased region" description="Basic and acidic residues" evidence="1">
    <location>
        <begin position="42"/>
        <end position="55"/>
    </location>
</feature>
<feature type="compositionally biased region" description="Low complexity" evidence="1">
    <location>
        <begin position="422"/>
        <end position="433"/>
    </location>
</feature>
<sequence>MSKGYASKTREPGVAPAKRGRTSSQDEDAEDITSVKRPRAVQSKEKVAGNDEGKKNPASIAQSRQKWDAAKEVKIVPSYKPSHDAFSSKKVASGHGLKYHEFSSKLFGKSADSDEYMRVTGLTQMQTKQTWDGASSDGTMYRSRRGSIAGLRENEDGSVSMWRLHSLPTSEALKGVDSKTPDDFLKTYNERAGLLTKKTLDSKGNDTPVNTVVSDFIKVKFDPKKRAFEAAESTHALGVSGAGRAKNKDKEADAKDAKLLYAPSIDVARENSAEKKEPRPEQTYHSEPMAITLHNSHRDRPMVDDSNLVGIVASFPNQVCKQCGVTFSKQIGKYSVISGVPGVEFGGQKAGPTYDGNTHTTVYRATPTQILLSGSEKAANESEVKAVYLKHKALTTSAKVDSPVADKPASQDAQAVSVMAQPAPSSAPTATAAVQRSAEKRSSDA</sequence>
<keyword evidence="3" id="KW-1185">Reference proteome</keyword>
<dbReference type="EMBL" id="RYYV01000002">
    <property type="protein sequence ID" value="RUL78797.1"/>
    <property type="molecule type" value="Genomic_DNA"/>
</dbReference>
<gene>
    <name evidence="2" type="ORF">EKH80_03015</name>
</gene>
<protein>
    <submittedName>
        <fullName evidence="2">Uncharacterized protein</fullName>
    </submittedName>
</protein>
<accession>A0A3S0PQT7</accession>
<evidence type="ECO:0000313" key="3">
    <source>
        <dbReference type="Proteomes" id="UP000274358"/>
    </source>
</evidence>
<dbReference type="Proteomes" id="UP000274358">
    <property type="component" value="Unassembled WGS sequence"/>
</dbReference>
<feature type="region of interest" description="Disordered" evidence="1">
    <location>
        <begin position="399"/>
        <end position="445"/>
    </location>
</feature>
<comment type="caution">
    <text evidence="2">The sequence shown here is derived from an EMBL/GenBank/DDBJ whole genome shotgun (WGS) entry which is preliminary data.</text>
</comment>
<dbReference type="AlphaFoldDB" id="A0A3S0PQT7"/>
<dbReference type="RefSeq" id="WP_126683256.1">
    <property type="nucleotide sequence ID" value="NZ_RYYV01000002.1"/>
</dbReference>
<reference evidence="2 3" key="1">
    <citation type="submission" date="2018-12" db="EMBL/GenBank/DDBJ databases">
        <title>Dyella dinghuensis sp. nov. DHOA06 and Dyella choica sp. nov. 4M-K27, isolated from forest soil.</title>
        <authorList>
            <person name="Qiu L.-H."/>
            <person name="Gao Z.-H."/>
        </authorList>
    </citation>
    <scope>NUCLEOTIDE SEQUENCE [LARGE SCALE GENOMIC DNA]</scope>
    <source>
        <strain evidence="2 3">4M-K27</strain>
    </source>
</reference>
<proteinExistence type="predicted"/>
<evidence type="ECO:0000313" key="2">
    <source>
        <dbReference type="EMBL" id="RUL78797.1"/>
    </source>
</evidence>
<name>A0A3S0PQT7_9GAMM</name>
<feature type="region of interest" description="Disordered" evidence="1">
    <location>
        <begin position="1"/>
        <end position="67"/>
    </location>
</feature>